<proteinExistence type="predicted"/>
<organism evidence="1 2">
    <name type="scientific">Nicotiana tabacum</name>
    <name type="common">Common tobacco</name>
    <dbReference type="NCBI Taxonomy" id="4097"/>
    <lineage>
        <taxon>Eukaryota</taxon>
        <taxon>Viridiplantae</taxon>
        <taxon>Streptophyta</taxon>
        <taxon>Embryophyta</taxon>
        <taxon>Tracheophyta</taxon>
        <taxon>Spermatophyta</taxon>
        <taxon>Magnoliopsida</taxon>
        <taxon>eudicotyledons</taxon>
        <taxon>Gunneridae</taxon>
        <taxon>Pentapetalae</taxon>
        <taxon>asterids</taxon>
        <taxon>lamiids</taxon>
        <taxon>Solanales</taxon>
        <taxon>Solanaceae</taxon>
        <taxon>Nicotianoideae</taxon>
        <taxon>Nicotianeae</taxon>
        <taxon>Nicotiana</taxon>
    </lineage>
</organism>
<dbReference type="Proteomes" id="UP000790787">
    <property type="component" value="Chromosome 13"/>
</dbReference>
<name>A0AC58SIL9_TOBAC</name>
<reference evidence="2" key="2">
    <citation type="submission" date="2025-08" db="UniProtKB">
        <authorList>
            <consortium name="RefSeq"/>
        </authorList>
    </citation>
    <scope>IDENTIFICATION</scope>
    <source>
        <tissue evidence="2">Leaf</tissue>
    </source>
</reference>
<reference evidence="1" key="1">
    <citation type="journal article" date="2014" name="Nat. Commun.">
        <title>The tobacco genome sequence and its comparison with those of tomato and potato.</title>
        <authorList>
            <person name="Sierro N."/>
            <person name="Battey J.N."/>
            <person name="Ouadi S."/>
            <person name="Bakaher N."/>
            <person name="Bovet L."/>
            <person name="Willig A."/>
            <person name="Goepfert S."/>
            <person name="Peitsch M.C."/>
            <person name="Ivanov N.V."/>
        </authorList>
    </citation>
    <scope>NUCLEOTIDE SEQUENCE [LARGE SCALE GENOMIC DNA]</scope>
</reference>
<keyword evidence="1" id="KW-1185">Reference proteome</keyword>
<sequence>MCMLALVLKIDKNGGGMSLLDFARAFDLVIANLSFPKKREHLITFRSSVAETRIDYLLCRKSDRGLYTDCKAIPSENLSTLHRLLVMDLEITRKRRKRAMYSQHKIKWRALMEAKAQELGVKLVTMRAWRSSSDASVMWTTTAQCIKKVAREELWVSKGYSGGHKGDWWWNGKVQEKVKTKKAVYLKLVESVDEEEKTKLAKKKAKLAVTTAKTAAFSHLYEELEGRGGDKRFFRSVKA</sequence>
<evidence type="ECO:0000313" key="1">
    <source>
        <dbReference type="Proteomes" id="UP000790787"/>
    </source>
</evidence>
<protein>
    <submittedName>
        <fullName evidence="2">Uncharacterized protein LOC142168042</fullName>
    </submittedName>
</protein>
<dbReference type="RefSeq" id="XP_075084797.1">
    <property type="nucleotide sequence ID" value="XM_075228696.1"/>
</dbReference>
<gene>
    <name evidence="2" type="primary">LOC142168042</name>
</gene>
<accession>A0AC58SIL9</accession>
<evidence type="ECO:0000313" key="2">
    <source>
        <dbReference type="RefSeq" id="XP_075084797.1"/>
    </source>
</evidence>